<feature type="domain" description="Alpha-carbonic anhydrase" evidence="5">
    <location>
        <begin position="25"/>
        <end position="286"/>
    </location>
</feature>
<dbReference type="Gene3D" id="3.10.200.10">
    <property type="entry name" value="Alpha carbonic anhydrase"/>
    <property type="match status" value="1"/>
</dbReference>
<dbReference type="EnsemblMetazoa" id="G27729.2">
    <property type="protein sequence ID" value="G27729.2:cds"/>
    <property type="gene ID" value="G27729"/>
</dbReference>
<comment type="subcellular location">
    <subcellularLocation>
        <location evidence="1">Secreted</location>
    </subcellularLocation>
</comment>
<evidence type="ECO:0000256" key="3">
    <source>
        <dbReference type="ARBA" id="ARBA00022525"/>
    </source>
</evidence>
<evidence type="ECO:0000256" key="2">
    <source>
        <dbReference type="ARBA" id="ARBA00010718"/>
    </source>
</evidence>
<dbReference type="InterPro" id="IPR001148">
    <property type="entry name" value="CA_dom"/>
</dbReference>
<dbReference type="GO" id="GO:0006730">
    <property type="term" value="P:one-carbon metabolic process"/>
    <property type="evidence" value="ECO:0007669"/>
    <property type="project" value="TreeGrafter"/>
</dbReference>
<evidence type="ECO:0000259" key="5">
    <source>
        <dbReference type="PROSITE" id="PS51144"/>
    </source>
</evidence>
<feature type="signal peptide" evidence="4">
    <location>
        <begin position="1"/>
        <end position="21"/>
    </location>
</feature>
<proteinExistence type="inferred from homology"/>
<dbReference type="SMART" id="SM01057">
    <property type="entry name" value="Carb_anhydrase"/>
    <property type="match status" value="1"/>
</dbReference>
<dbReference type="SUPFAM" id="SSF51069">
    <property type="entry name" value="Carbonic anhydrase"/>
    <property type="match status" value="1"/>
</dbReference>
<keyword evidence="7" id="KW-1185">Reference proteome</keyword>
<evidence type="ECO:0000256" key="4">
    <source>
        <dbReference type="SAM" id="SignalP"/>
    </source>
</evidence>
<dbReference type="PROSITE" id="PS51144">
    <property type="entry name" value="ALPHA_CA_2"/>
    <property type="match status" value="1"/>
</dbReference>
<dbReference type="Proteomes" id="UP000005408">
    <property type="component" value="Unassembled WGS sequence"/>
</dbReference>
<dbReference type="Pfam" id="PF00194">
    <property type="entry name" value="Carb_anhydrase"/>
    <property type="match status" value="1"/>
</dbReference>
<accession>A0A8W8LER1</accession>
<dbReference type="GO" id="GO:0004089">
    <property type="term" value="F:carbonate dehydratase activity"/>
    <property type="evidence" value="ECO:0007669"/>
    <property type="project" value="InterPro"/>
</dbReference>
<dbReference type="AlphaFoldDB" id="A0A8W8LER1"/>
<reference evidence="6" key="1">
    <citation type="submission" date="2022-08" db="UniProtKB">
        <authorList>
            <consortium name="EnsemblMetazoa"/>
        </authorList>
    </citation>
    <scope>IDENTIFICATION</scope>
    <source>
        <strain evidence="6">05x7-T-G4-1.051#20</strain>
    </source>
</reference>
<dbReference type="GO" id="GO:0008270">
    <property type="term" value="F:zinc ion binding"/>
    <property type="evidence" value="ECO:0007669"/>
    <property type="project" value="InterPro"/>
</dbReference>
<evidence type="ECO:0000313" key="6">
    <source>
        <dbReference type="EnsemblMetazoa" id="G27729.2:cds"/>
    </source>
</evidence>
<dbReference type="InterPro" id="IPR036398">
    <property type="entry name" value="CA_dom_sf"/>
</dbReference>
<dbReference type="PANTHER" id="PTHR18952:SF208">
    <property type="entry name" value="CARBONIC ANHYDRASE XA-RELATED"/>
    <property type="match status" value="1"/>
</dbReference>
<dbReference type="InterPro" id="IPR023561">
    <property type="entry name" value="Carbonic_anhydrase_a-class"/>
</dbReference>
<dbReference type="GO" id="GO:0005576">
    <property type="term" value="C:extracellular region"/>
    <property type="evidence" value="ECO:0007669"/>
    <property type="project" value="UniProtKB-SubCell"/>
</dbReference>
<dbReference type="PANTHER" id="PTHR18952">
    <property type="entry name" value="CARBONIC ANHYDRASE"/>
    <property type="match status" value="1"/>
</dbReference>
<keyword evidence="4" id="KW-0732">Signal</keyword>
<name>A0A8W8LER1_MAGGI</name>
<protein>
    <recommendedName>
        <fullName evidence="5">Alpha-carbonic anhydrase domain-containing protein</fullName>
    </recommendedName>
</protein>
<evidence type="ECO:0000256" key="1">
    <source>
        <dbReference type="ARBA" id="ARBA00004613"/>
    </source>
</evidence>
<sequence>MYSHIVCALLCLLPNITVILSMWDEWWTYDGISGPSRWGSYNTEWELCDKGRFQSPIDINPARMIFDPNLQPLNITNEKIDGVLMNTGHDIRISLNKSHGSQINITGGPLSYKYTIYQIKLHLGTENDKGSEHKVAGKAFPAEIQLLAYNSELYANVTHAKKSPYGIAVVAILAALKDLGNQHFSVLVRAAEKLKEKGLFTDLYKFSLSEILPTTLSYITYEGSLTQPGCQETATWVILNRPMYISNYQLEKLRGLTRGNGIGDPLMENNFRPVQPDNRRLVRTNIPVKEEPDCDIKKTTSYTASLPEYLCASKCRLCHQLEKSY</sequence>
<evidence type="ECO:0000313" key="7">
    <source>
        <dbReference type="Proteomes" id="UP000005408"/>
    </source>
</evidence>
<feature type="chain" id="PRO_5036490780" description="Alpha-carbonic anhydrase domain-containing protein" evidence="4">
    <location>
        <begin position="22"/>
        <end position="325"/>
    </location>
</feature>
<keyword evidence="3" id="KW-0964">Secreted</keyword>
<comment type="similarity">
    <text evidence="2">Belongs to the alpha-carbonic anhydrase family.</text>
</comment>
<organism evidence="6 7">
    <name type="scientific">Magallana gigas</name>
    <name type="common">Pacific oyster</name>
    <name type="synonym">Crassostrea gigas</name>
    <dbReference type="NCBI Taxonomy" id="29159"/>
    <lineage>
        <taxon>Eukaryota</taxon>
        <taxon>Metazoa</taxon>
        <taxon>Spiralia</taxon>
        <taxon>Lophotrochozoa</taxon>
        <taxon>Mollusca</taxon>
        <taxon>Bivalvia</taxon>
        <taxon>Autobranchia</taxon>
        <taxon>Pteriomorphia</taxon>
        <taxon>Ostreida</taxon>
        <taxon>Ostreoidea</taxon>
        <taxon>Ostreidae</taxon>
        <taxon>Magallana</taxon>
    </lineage>
</organism>